<dbReference type="GeneID" id="98152630"/>
<comment type="function">
    <text evidence="4">Binds to the catalytic subunit of the cyclin dependent kinases and is essential for their biological function.</text>
</comment>
<comment type="caution">
    <text evidence="5">The sequence shown here is derived from an EMBL/GenBank/DDBJ whole genome shotgun (WGS) entry which is preliminary data.</text>
</comment>
<dbReference type="Gene3D" id="3.30.170.10">
    <property type="entry name" value="Cyclin-dependent kinase, regulatory subunit"/>
    <property type="match status" value="2"/>
</dbReference>
<dbReference type="Proteomes" id="UP001610444">
    <property type="component" value="Unassembled WGS sequence"/>
</dbReference>
<dbReference type="PROSITE" id="PS00944">
    <property type="entry name" value="CKS_1"/>
    <property type="match status" value="1"/>
</dbReference>
<protein>
    <recommendedName>
        <fullName evidence="4">Cyclin-dependent kinases regulatory subunit</fullName>
    </recommendedName>
</protein>
<dbReference type="SMART" id="SM01084">
    <property type="entry name" value="CKS"/>
    <property type="match status" value="1"/>
</dbReference>
<dbReference type="PANTHER" id="PTHR23415">
    <property type="entry name" value="CYCLIN-DEPENDENT KINASES REGULATORY SUBUNIT/60S RIBOSOME SUBUNIT BIOGENESIS PROTEIN NIP7"/>
    <property type="match status" value="1"/>
</dbReference>
<gene>
    <name evidence="5" type="ORF">BJX68DRAFT_19542</name>
</gene>
<dbReference type="InterPro" id="IPR036858">
    <property type="entry name" value="Cyclin-dep_kinase_reg-sub_sf"/>
</dbReference>
<evidence type="ECO:0000256" key="4">
    <source>
        <dbReference type="RuleBase" id="RU311113"/>
    </source>
</evidence>
<organism evidence="5 6">
    <name type="scientific">Aspergillus pseudodeflectus</name>
    <dbReference type="NCBI Taxonomy" id="176178"/>
    <lineage>
        <taxon>Eukaryota</taxon>
        <taxon>Fungi</taxon>
        <taxon>Dikarya</taxon>
        <taxon>Ascomycota</taxon>
        <taxon>Pezizomycotina</taxon>
        <taxon>Eurotiomycetes</taxon>
        <taxon>Eurotiomycetidae</taxon>
        <taxon>Eurotiales</taxon>
        <taxon>Aspergillaceae</taxon>
        <taxon>Aspergillus</taxon>
        <taxon>Aspergillus subgen. Nidulantes</taxon>
    </lineage>
</organism>
<dbReference type="PRINTS" id="PR00296">
    <property type="entry name" value="CYCLINKINASE"/>
</dbReference>
<evidence type="ECO:0000256" key="3">
    <source>
        <dbReference type="ARBA" id="ARBA00023306"/>
    </source>
</evidence>
<evidence type="ECO:0000313" key="5">
    <source>
        <dbReference type="EMBL" id="KAL2862181.1"/>
    </source>
</evidence>
<dbReference type="EMBL" id="JBFXLR010000001">
    <property type="protein sequence ID" value="KAL2862181.1"/>
    <property type="molecule type" value="Genomic_DNA"/>
</dbReference>
<name>A0ABR4LCK8_9EURO</name>
<evidence type="ECO:0000256" key="2">
    <source>
        <dbReference type="ARBA" id="ARBA00022618"/>
    </source>
</evidence>
<dbReference type="RefSeq" id="XP_070906271.1">
    <property type="nucleotide sequence ID" value="XM_071037466.1"/>
</dbReference>
<keyword evidence="6" id="KW-1185">Reference proteome</keyword>
<dbReference type="SUPFAM" id="SSF55637">
    <property type="entry name" value="Cell cycle regulatory proteins"/>
    <property type="match status" value="1"/>
</dbReference>
<dbReference type="PROSITE" id="PS00945">
    <property type="entry name" value="CKS_2"/>
    <property type="match status" value="1"/>
</dbReference>
<dbReference type="Pfam" id="PF01111">
    <property type="entry name" value="CKS"/>
    <property type="match status" value="2"/>
</dbReference>
<proteinExistence type="inferred from homology"/>
<keyword evidence="3 4" id="KW-0131">Cell cycle</keyword>
<dbReference type="InterPro" id="IPR000789">
    <property type="entry name" value="Cyclin-dep_kinase_reg-sub"/>
</dbReference>
<reference evidence="5 6" key="1">
    <citation type="submission" date="2024-07" db="EMBL/GenBank/DDBJ databases">
        <title>Section-level genome sequencing and comparative genomics of Aspergillus sections Usti and Cavernicolus.</title>
        <authorList>
            <consortium name="Lawrence Berkeley National Laboratory"/>
            <person name="Nybo J.L."/>
            <person name="Vesth T.C."/>
            <person name="Theobald S."/>
            <person name="Frisvad J.C."/>
            <person name="Larsen T.O."/>
            <person name="Kjaerboelling I."/>
            <person name="Rothschild-Mancinelli K."/>
            <person name="Lyhne E.K."/>
            <person name="Kogle M.E."/>
            <person name="Barry K."/>
            <person name="Clum A."/>
            <person name="Na H."/>
            <person name="Ledsgaard L."/>
            <person name="Lin J."/>
            <person name="Lipzen A."/>
            <person name="Kuo A."/>
            <person name="Riley R."/>
            <person name="Mondo S."/>
            <person name="LaButti K."/>
            <person name="Haridas S."/>
            <person name="Pangalinan J."/>
            <person name="Salamov A.A."/>
            <person name="Simmons B.A."/>
            <person name="Magnuson J.K."/>
            <person name="Chen J."/>
            <person name="Drula E."/>
            <person name="Henrissat B."/>
            <person name="Wiebenga A."/>
            <person name="Lubbers R.J."/>
            <person name="Gomes A.C."/>
            <person name="Macurrencykelacurrency M.R."/>
            <person name="Stajich J."/>
            <person name="Grigoriev I.V."/>
            <person name="Mortensen U.H."/>
            <person name="De vries R.P."/>
            <person name="Baker S.E."/>
            <person name="Andersen M.R."/>
        </authorList>
    </citation>
    <scope>NUCLEOTIDE SEQUENCE [LARGE SCALE GENOMIC DNA]</scope>
    <source>
        <strain evidence="5 6">CBS 756.74</strain>
    </source>
</reference>
<evidence type="ECO:0000313" key="6">
    <source>
        <dbReference type="Proteomes" id="UP001610444"/>
    </source>
</evidence>
<accession>A0ABR4LCK8</accession>
<comment type="similarity">
    <text evidence="1 4">Belongs to the CKS family.</text>
</comment>
<evidence type="ECO:0000256" key="1">
    <source>
        <dbReference type="ARBA" id="ARBA00007782"/>
    </source>
</evidence>
<sequence length="134" mass="15908">MDIDPSRRNKKPRHLLESERERLDEFIDSIHYSARYSDDQFEYRHVQLPKNMLKKIPADYFDASKGTLKLLWEEEWRALGITQVRYACQSSLTLLAADNSPHQSLGWVHYECHEPEPHILLFKRPLNYQPAISQ</sequence>
<keyword evidence="2 4" id="KW-0132">Cell division</keyword>